<dbReference type="GeneID" id="44971428"/>
<evidence type="ECO:0000313" key="2">
    <source>
        <dbReference type="EMBL" id="CRF34772.1"/>
    </source>
</evidence>
<dbReference type="RefSeq" id="WP_020064978.1">
    <property type="nucleotide sequence ID" value="NZ_CVLB01000002.1"/>
</dbReference>
<evidence type="ECO:0000256" key="1">
    <source>
        <dbReference type="SAM" id="Phobius"/>
    </source>
</evidence>
<keyword evidence="1" id="KW-0812">Transmembrane</keyword>
<reference evidence="3" key="1">
    <citation type="submission" date="2015-04" db="EMBL/GenBank/DDBJ databases">
        <authorList>
            <person name="Mushtaq Mamoona"/>
        </authorList>
    </citation>
    <scope>NUCLEOTIDE SEQUENCE [LARGE SCALE GENOMIC DNA]</scope>
    <source>
        <strain evidence="3">AN4859/03</strain>
    </source>
</reference>
<proteinExistence type="predicted"/>
<keyword evidence="3" id="KW-1185">Reference proteome</keyword>
<keyword evidence="1" id="KW-1133">Transmembrane helix</keyword>
<evidence type="ECO:0000313" key="3">
    <source>
        <dbReference type="Proteomes" id="UP000043763"/>
    </source>
</evidence>
<dbReference type="Proteomes" id="UP000043763">
    <property type="component" value="Unassembled WGS sequence"/>
</dbReference>
<organism evidence="2 3">
    <name type="scientific">Brachyspira suanatina</name>
    <dbReference type="NCBI Taxonomy" id="381802"/>
    <lineage>
        <taxon>Bacteria</taxon>
        <taxon>Pseudomonadati</taxon>
        <taxon>Spirochaetota</taxon>
        <taxon>Spirochaetia</taxon>
        <taxon>Brachyspirales</taxon>
        <taxon>Brachyspiraceae</taxon>
        <taxon>Brachyspira</taxon>
    </lineage>
</organism>
<accession>A0A0G4K9J6</accession>
<dbReference type="OrthoDB" id="308555at2"/>
<gene>
    <name evidence="2" type="ORF">BRSU_2238</name>
</gene>
<keyword evidence="1" id="KW-0472">Membrane</keyword>
<protein>
    <submittedName>
        <fullName evidence="2">Hypothetical membrane protein</fullName>
    </submittedName>
</protein>
<name>A0A0G4K9J6_9SPIR</name>
<dbReference type="AlphaFoldDB" id="A0A0G4K9J6"/>
<feature type="transmembrane region" description="Helical" evidence="1">
    <location>
        <begin position="6"/>
        <end position="28"/>
    </location>
</feature>
<sequence length="31" mass="3382">MGLDSAIFMGFSLLAIWGGFAFFLGIALRKM</sequence>
<dbReference type="NCBIfam" id="NF033493">
    <property type="entry name" value="MetS_like_NSS"/>
    <property type="match status" value="1"/>
</dbReference>
<dbReference type="EMBL" id="CVLB01000002">
    <property type="protein sequence ID" value="CRF34772.1"/>
    <property type="molecule type" value="Genomic_DNA"/>
</dbReference>